<dbReference type="AlphaFoldDB" id="A0A2T0Z2D2"/>
<proteinExistence type="predicted"/>
<dbReference type="RefSeq" id="WP_106351086.1">
    <property type="nucleotide sequence ID" value="NZ_PVUE01000030.1"/>
</dbReference>
<gene>
    <name evidence="2" type="ORF">CLV47_1307</name>
</gene>
<reference evidence="2 3" key="1">
    <citation type="submission" date="2018-03" db="EMBL/GenBank/DDBJ databases">
        <title>Genomic Encyclopedia of Archaeal and Bacterial Type Strains, Phase II (KMG-II): from individual species to whole genera.</title>
        <authorList>
            <person name="Goeker M."/>
        </authorList>
    </citation>
    <scope>NUCLEOTIDE SEQUENCE [LARGE SCALE GENOMIC DNA]</scope>
    <source>
        <strain evidence="2 3">DSM 100065</strain>
    </source>
</reference>
<dbReference type="Proteomes" id="UP000237752">
    <property type="component" value="Unassembled WGS sequence"/>
</dbReference>
<evidence type="ECO:0000313" key="3">
    <source>
        <dbReference type="Proteomes" id="UP000237752"/>
    </source>
</evidence>
<protein>
    <submittedName>
        <fullName evidence="2">Uncharacterized protein</fullName>
    </submittedName>
</protein>
<feature type="transmembrane region" description="Helical" evidence="1">
    <location>
        <begin position="153"/>
        <end position="173"/>
    </location>
</feature>
<evidence type="ECO:0000313" key="2">
    <source>
        <dbReference type="EMBL" id="PRZ30493.1"/>
    </source>
</evidence>
<keyword evidence="3" id="KW-1185">Reference proteome</keyword>
<feature type="transmembrane region" description="Helical" evidence="1">
    <location>
        <begin position="60"/>
        <end position="82"/>
    </location>
</feature>
<keyword evidence="1" id="KW-0472">Membrane</keyword>
<accession>A0A2T0Z2D2</accession>
<dbReference type="EMBL" id="PVUE01000030">
    <property type="protein sequence ID" value="PRZ30493.1"/>
    <property type="molecule type" value="Genomic_DNA"/>
</dbReference>
<feature type="transmembrane region" description="Helical" evidence="1">
    <location>
        <begin position="185"/>
        <end position="210"/>
    </location>
</feature>
<keyword evidence="1" id="KW-1133">Transmembrane helix</keyword>
<keyword evidence="1" id="KW-0812">Transmembrane</keyword>
<comment type="caution">
    <text evidence="2">The sequence shown here is derived from an EMBL/GenBank/DDBJ whole genome shotgun (WGS) entry which is preliminary data.</text>
</comment>
<organism evidence="2 3">
    <name type="scientific">Antricoccus suffuscus</name>
    <dbReference type="NCBI Taxonomy" id="1629062"/>
    <lineage>
        <taxon>Bacteria</taxon>
        <taxon>Bacillati</taxon>
        <taxon>Actinomycetota</taxon>
        <taxon>Actinomycetes</taxon>
        <taxon>Geodermatophilales</taxon>
        <taxon>Antricoccaceae</taxon>
        <taxon>Antricoccus</taxon>
    </lineage>
</organism>
<evidence type="ECO:0000256" key="1">
    <source>
        <dbReference type="SAM" id="Phobius"/>
    </source>
</evidence>
<sequence length="219" mass="23719">MSTSPLQRRALEPFRGAHLHRLVGKTFIAAPIGLLLAWVVQKGIWKPNFGLPWVVDWTAWTVSHLLYAGAIVLFAVVALELYRMVARHSTFARNFALVALGITVASLVAFLCQVLLDLTVSFGAENRSSMPTGFADLRDRYPVIIDLVQGPLAMVWLVGILALAILATITHAVRWHETALLTIGALLLLPQSSLLGTVGGLCVVLALAPIGRRMIAAAR</sequence>
<feature type="transmembrane region" description="Helical" evidence="1">
    <location>
        <begin position="21"/>
        <end position="40"/>
    </location>
</feature>
<name>A0A2T0Z2D2_9ACTN</name>
<feature type="transmembrane region" description="Helical" evidence="1">
    <location>
        <begin position="94"/>
        <end position="116"/>
    </location>
</feature>